<dbReference type="PANTHER" id="PTHR36927:SF3">
    <property type="entry name" value="GLUCANS BIOSYNTHESIS PROTEIN C"/>
    <property type="match status" value="1"/>
</dbReference>
<keyword evidence="3" id="KW-0808">Transferase</keyword>
<reference evidence="4" key="1">
    <citation type="submission" date="2018-05" db="EMBL/GenBank/DDBJ databases">
        <authorList>
            <person name="Du Z."/>
            <person name="Wang X."/>
        </authorList>
    </citation>
    <scope>NUCLEOTIDE SEQUENCE [LARGE SCALE GENOMIC DNA]</scope>
    <source>
        <strain evidence="4">CQN31</strain>
    </source>
</reference>
<feature type="transmembrane region" description="Helical" evidence="1">
    <location>
        <begin position="223"/>
        <end position="244"/>
    </location>
</feature>
<keyword evidence="4" id="KW-1185">Reference proteome</keyword>
<protein>
    <submittedName>
        <fullName evidence="3">Acyltransferase</fullName>
    </submittedName>
</protein>
<organism evidence="3 4">
    <name type="scientific">Falsiroseomonas bella</name>
    <dbReference type="NCBI Taxonomy" id="2184016"/>
    <lineage>
        <taxon>Bacteria</taxon>
        <taxon>Pseudomonadati</taxon>
        <taxon>Pseudomonadota</taxon>
        <taxon>Alphaproteobacteria</taxon>
        <taxon>Acetobacterales</taxon>
        <taxon>Roseomonadaceae</taxon>
        <taxon>Falsiroseomonas</taxon>
    </lineage>
</organism>
<feature type="transmembrane region" description="Helical" evidence="1">
    <location>
        <begin position="69"/>
        <end position="88"/>
    </location>
</feature>
<dbReference type="Proteomes" id="UP000245765">
    <property type="component" value="Unassembled WGS sequence"/>
</dbReference>
<proteinExistence type="predicted"/>
<dbReference type="InterPro" id="IPR050623">
    <property type="entry name" value="Glucan_succinyl_AcylTrfase"/>
</dbReference>
<feature type="transmembrane region" description="Helical" evidence="1">
    <location>
        <begin position="328"/>
        <end position="348"/>
    </location>
</feature>
<keyword evidence="1" id="KW-0812">Transmembrane</keyword>
<keyword evidence="1" id="KW-1133">Transmembrane helix</keyword>
<feature type="transmembrane region" description="Helical" evidence="1">
    <location>
        <begin position="354"/>
        <end position="376"/>
    </location>
</feature>
<keyword evidence="3" id="KW-0012">Acyltransferase</keyword>
<sequence>MIYSFINTRCHMLPLSSPRRHDVDNLRSLAVLMLVPFHTARLFDATPWHMKDAAAPYGAAAALLRAIDLWQMPLLFLLAGIAAALALERRGALAFLRERVARLLLPLGFGILVLVPPQVWVERVTPAAPLRQSAPVFEGGFVEFLPQAFVCCYPAASFSWHHLWFLPYLFLYAALLALVSRAGDGAGLARWTAARPWRLLLPIAPLVAGEVALRPVFPGSHDLVMDWANHAHYGLLVVLGWWFGRNPVLGAAVARHLPLFAGLAACAAASWFAALPAARGGLGVLEVALPGRLALRAVAEWLVLLALLGAAARWLALPIRPLAAFAPLSMPFYMLHQTVIVLLGWALFGWLDAPVWKGLTIAGATVALSLAGAAMATRSPFLRPLFGLGASRRAAAARPARSVPHVPASQFEPPFAASILGVGLLDMRPAHRDR</sequence>
<dbReference type="AlphaFoldDB" id="A0A317FB70"/>
<accession>A0A317FB70</accession>
<dbReference type="GO" id="GO:0016747">
    <property type="term" value="F:acyltransferase activity, transferring groups other than amino-acyl groups"/>
    <property type="evidence" value="ECO:0007669"/>
    <property type="project" value="InterPro"/>
</dbReference>
<dbReference type="EMBL" id="QGNA01000003">
    <property type="protein sequence ID" value="PWS36065.1"/>
    <property type="molecule type" value="Genomic_DNA"/>
</dbReference>
<feature type="transmembrane region" description="Helical" evidence="1">
    <location>
        <begin position="256"/>
        <end position="278"/>
    </location>
</feature>
<comment type="caution">
    <text evidence="3">The sequence shown here is derived from an EMBL/GenBank/DDBJ whole genome shotgun (WGS) entry which is preliminary data.</text>
</comment>
<gene>
    <name evidence="3" type="ORF">DFH01_12705</name>
</gene>
<feature type="transmembrane region" description="Helical" evidence="1">
    <location>
        <begin position="100"/>
        <end position="121"/>
    </location>
</feature>
<evidence type="ECO:0000259" key="2">
    <source>
        <dbReference type="Pfam" id="PF01757"/>
    </source>
</evidence>
<dbReference type="PANTHER" id="PTHR36927">
    <property type="entry name" value="BLR4337 PROTEIN"/>
    <property type="match status" value="1"/>
</dbReference>
<feature type="transmembrane region" description="Helical" evidence="1">
    <location>
        <begin position="298"/>
        <end position="316"/>
    </location>
</feature>
<dbReference type="InterPro" id="IPR002656">
    <property type="entry name" value="Acyl_transf_3_dom"/>
</dbReference>
<dbReference type="Pfam" id="PF01757">
    <property type="entry name" value="Acyl_transf_3"/>
    <property type="match status" value="1"/>
</dbReference>
<feature type="transmembrane region" description="Helical" evidence="1">
    <location>
        <begin position="163"/>
        <end position="179"/>
    </location>
</feature>
<evidence type="ECO:0000313" key="3">
    <source>
        <dbReference type="EMBL" id="PWS36065.1"/>
    </source>
</evidence>
<feature type="transmembrane region" description="Helical" evidence="1">
    <location>
        <begin position="199"/>
        <end position="217"/>
    </location>
</feature>
<evidence type="ECO:0000313" key="4">
    <source>
        <dbReference type="Proteomes" id="UP000245765"/>
    </source>
</evidence>
<keyword evidence="1" id="KW-0472">Membrane</keyword>
<evidence type="ECO:0000256" key="1">
    <source>
        <dbReference type="SAM" id="Phobius"/>
    </source>
</evidence>
<feature type="domain" description="Acyltransferase 3" evidence="2">
    <location>
        <begin position="21"/>
        <end position="371"/>
    </location>
</feature>
<name>A0A317FB70_9PROT</name>